<dbReference type="PATRIC" id="fig|320787.5.peg.1524"/>
<dbReference type="SUPFAM" id="SSF53335">
    <property type="entry name" value="S-adenosyl-L-methionine-dependent methyltransferases"/>
    <property type="match status" value="1"/>
</dbReference>
<dbReference type="STRING" id="320787.CA2015_1386"/>
<name>A0A0H4PCG7_9BACT</name>
<evidence type="ECO:0000313" key="3">
    <source>
        <dbReference type="Proteomes" id="UP000036520"/>
    </source>
</evidence>
<dbReference type="Proteomes" id="UP000036520">
    <property type="component" value="Chromosome"/>
</dbReference>
<dbReference type="Gene3D" id="3.40.50.150">
    <property type="entry name" value="Vaccinia Virus protein VP39"/>
    <property type="match status" value="1"/>
</dbReference>
<dbReference type="InterPro" id="IPR029063">
    <property type="entry name" value="SAM-dependent_MTases_sf"/>
</dbReference>
<protein>
    <submittedName>
        <fullName evidence="2">Putative methyltransferase</fullName>
    </submittedName>
</protein>
<dbReference type="AlphaFoldDB" id="A0A0H4PCG7"/>
<feature type="domain" description="Methyltransferase" evidence="1">
    <location>
        <begin position="38"/>
        <end position="144"/>
    </location>
</feature>
<dbReference type="RefSeq" id="WP_048641239.1">
    <property type="nucleotide sequence ID" value="NZ_CP012040.1"/>
</dbReference>
<gene>
    <name evidence="2" type="ORF">CA2015_1386</name>
</gene>
<dbReference type="EMBL" id="CP012040">
    <property type="protein sequence ID" value="AKP50830.1"/>
    <property type="molecule type" value="Genomic_DNA"/>
</dbReference>
<dbReference type="OrthoDB" id="9795634at2"/>
<reference evidence="2 3" key="1">
    <citation type="submission" date="2015-07" db="EMBL/GenBank/DDBJ databases">
        <authorList>
            <person name="Kim K.M."/>
        </authorList>
    </citation>
    <scope>NUCLEOTIDE SEQUENCE [LARGE SCALE GENOMIC DNA]</scope>
    <source>
        <strain evidence="2 3">KCTC 12363</strain>
    </source>
</reference>
<proteinExistence type="predicted"/>
<keyword evidence="2" id="KW-0489">Methyltransferase</keyword>
<dbReference type="KEGG" id="camu:CA2015_1386"/>
<keyword evidence="3" id="KW-1185">Reference proteome</keyword>
<sequence length="215" mass="24361">MSKTKSFWDNASKNYDKTEERFEYIHQKSRENTKKHIESANVVLDYGCGTGTTACEIANDVKEIYAIDISSKMIEISKGKAAEKNIKNVTFAQGDIFDENLRKESFDRILAFNMLHTIPNPEKVTKRINELLKPDGLFISVTPSLGDKMSFLVGLQIRLVQVLCKIGIIPIPIRILKSTDLDTLIAKGNFQTVDSEKIYKDASNYFIVAKKKTEM</sequence>
<dbReference type="GO" id="GO:0008168">
    <property type="term" value="F:methyltransferase activity"/>
    <property type="evidence" value="ECO:0007669"/>
    <property type="project" value="UniProtKB-KW"/>
</dbReference>
<keyword evidence="2" id="KW-0808">Transferase</keyword>
<dbReference type="CDD" id="cd02440">
    <property type="entry name" value="AdoMet_MTases"/>
    <property type="match status" value="1"/>
</dbReference>
<organism evidence="2 3">
    <name type="scientific">Cyclobacterium amurskyense</name>
    <dbReference type="NCBI Taxonomy" id="320787"/>
    <lineage>
        <taxon>Bacteria</taxon>
        <taxon>Pseudomonadati</taxon>
        <taxon>Bacteroidota</taxon>
        <taxon>Cytophagia</taxon>
        <taxon>Cytophagales</taxon>
        <taxon>Cyclobacteriaceae</taxon>
        <taxon>Cyclobacterium</taxon>
    </lineage>
</organism>
<evidence type="ECO:0000259" key="1">
    <source>
        <dbReference type="Pfam" id="PF13847"/>
    </source>
</evidence>
<evidence type="ECO:0000313" key="2">
    <source>
        <dbReference type="EMBL" id="AKP50830.1"/>
    </source>
</evidence>
<dbReference type="GO" id="GO:0032259">
    <property type="term" value="P:methylation"/>
    <property type="evidence" value="ECO:0007669"/>
    <property type="project" value="UniProtKB-KW"/>
</dbReference>
<dbReference type="PANTHER" id="PTHR43861">
    <property type="entry name" value="TRANS-ACONITATE 2-METHYLTRANSFERASE-RELATED"/>
    <property type="match status" value="1"/>
</dbReference>
<accession>A0A0H4PCG7</accession>
<dbReference type="InterPro" id="IPR025714">
    <property type="entry name" value="Methyltranfer_dom"/>
</dbReference>
<dbReference type="Pfam" id="PF13847">
    <property type="entry name" value="Methyltransf_31"/>
    <property type="match status" value="1"/>
</dbReference>